<dbReference type="RefSeq" id="YP_009598780.1">
    <property type="nucleotide sequence ID" value="NC_041911.1"/>
</dbReference>
<sequence length="294" mass="32176">MDNNVTRTVYGADVMTSLLLGLPQTYPQYTTLNEYLSVQKDTLPAVDDRPSLGYYVWGNRGHSMIVGTDGIALNEVVQHRATDAGLFGQLPFVLREVNQDLTAIDRAKYVLRRQETRNGVVYYAYYGRRLDKSNLSVGMYYTQVQDGIATVTNFVPTQANLTPTPQQLSNTATNVINADYVSARARMQIAMTEQDVAEMLNVAKVIYDDERYAIVSELGLCTGVDKMINAPAYGGGSFQFAEVIGCQIAAHVAVYNPLLQTNTGVSIEMDVGVNEPLYALSAVDGSITNGLTTP</sequence>
<keyword evidence="2" id="KW-1185">Reference proteome</keyword>
<protein>
    <submittedName>
        <fullName evidence="1">Putative virion structural protein</fullName>
    </submittedName>
</protein>
<evidence type="ECO:0000313" key="1">
    <source>
        <dbReference type="EMBL" id="BAW19061.1"/>
    </source>
</evidence>
<dbReference type="InterPro" id="IPR055632">
    <property type="entry name" value="DUF7208"/>
</dbReference>
<accession>A0A1L7N0R3</accession>
<reference evidence="1 2" key="1">
    <citation type="submission" date="2016-12" db="EMBL/GenBank/DDBJ databases">
        <title>Characterization of two jumbo phages RP12 and RP31 infecting the phytopathogen Ralstonia solanacearum.</title>
        <authorList>
            <person name="Kawasaki T."/>
            <person name="Yoshikawa G."/>
            <person name="Ogata H."/>
            <person name="Yamada T."/>
        </authorList>
    </citation>
    <scope>NUCLEOTIDE SEQUENCE [LARGE SCALE GENOMIC DNA]</scope>
    <source>
        <strain evidence="1 2">RP12</strain>
    </source>
</reference>
<dbReference type="Pfam" id="PF23838">
    <property type="entry name" value="DUF7208"/>
    <property type="match status" value="1"/>
</dbReference>
<name>A0A1L7N0R3_9CAUD</name>
<evidence type="ECO:0000313" key="2">
    <source>
        <dbReference type="Proteomes" id="UP000222831"/>
    </source>
</evidence>
<organism evidence="1 2">
    <name type="scientific">Ralstonia phage RP12</name>
    <dbReference type="NCBI Taxonomy" id="1923889"/>
    <lineage>
        <taxon>Viruses</taxon>
        <taxon>Duplodnaviria</taxon>
        <taxon>Heunggongvirae</taxon>
        <taxon>Uroviricota</taxon>
        <taxon>Caudoviricetes</taxon>
        <taxon>Chimalliviridae</taxon>
        <taxon>Ripduovirus</taxon>
        <taxon>Ripduovirus RP12</taxon>
    </lineage>
</organism>
<dbReference type="Proteomes" id="UP000222831">
    <property type="component" value="Segment"/>
</dbReference>
<dbReference type="EMBL" id="AP017924">
    <property type="protein sequence ID" value="BAW19061.1"/>
    <property type="molecule type" value="Genomic_DNA"/>
</dbReference>
<dbReference type="GeneID" id="40074482"/>
<dbReference type="OrthoDB" id="8434at10239"/>
<dbReference type="KEGG" id="vg:40074482"/>
<proteinExistence type="predicted"/>